<dbReference type="PANTHER" id="PTHR39210:SF1">
    <property type="entry name" value="HEPARIN-SULFATE LYASE"/>
    <property type="match status" value="1"/>
</dbReference>
<proteinExistence type="predicted"/>
<accession>A0A1A8XWH6</accession>
<sequence length="707" mass="77580">MSFAIPSQFRDYPLRLLLVKAVGRLRRTAGGELQRLCDTFLKSHGDGRENVHPVALRLRSEDMPEALCAYLAAVAPAYMEHRFNLLGSGWVRVAHGTVCGGFDGYRYPIAPSVNADLAGYWLRGRINRANLATAQRAWRLIGRANYIPIDWQLDFKSGFRWSESTYHLDIRIASVAGVDIKVPRELARMQHLPQLALCALRAASGDTRFADAGLYVDEIRAELLDFIATNPPRFGVNWACAMDVAIRAANWLLTLDILASGGFGLGQSEYALVSRSVTDHAVFVAGHLEWSEVNRTNHYLANLVGLLYAAARLDSSPRSDAWLAFAVRELTGEALTQFHAEGSSYEGSTSYHRLAAELVLFGVALAVGLAESRRPALTSYQPGAIRVRPRFPPPPVPGFSDATGQSVPVSPMVAQRLWRAARFSEAVSRSDGRISQIGDTDSGRLFWLHPVAIGGHPPGRDDLDHRALIESIDALFSPPVATHWLDSLVVRALAGEWMGQVPEPVSMPGDRGDTTAIEAEINQRPDACRRVRRFPLARSANPWRRVAYPVFGLYIFRRDDDFVAFRCSGPSAPGTPDGHLHDDNLGIDIVLRGRPLIQDPGTYVYSPDPQARNLYRSASAHDVPRARDWAVATPGAALFSLTPKAAAECTCWQPDAVAGRIVADEGALHRLVRFRDDVLEIWDAVSEGQLAPLGDAPPPCIGYGRKA</sequence>
<evidence type="ECO:0000259" key="5">
    <source>
        <dbReference type="Pfam" id="PF07940"/>
    </source>
</evidence>
<organism evidence="7 8">
    <name type="scientific">Candidatus Propionivibrio aalborgensis</name>
    <dbReference type="NCBI Taxonomy" id="1860101"/>
    <lineage>
        <taxon>Bacteria</taxon>
        <taxon>Pseudomonadati</taxon>
        <taxon>Pseudomonadota</taxon>
        <taxon>Betaproteobacteria</taxon>
        <taxon>Rhodocyclales</taxon>
        <taxon>Rhodocyclaceae</taxon>
        <taxon>Propionivibrio</taxon>
    </lineage>
</organism>
<dbReference type="GO" id="GO:0042597">
    <property type="term" value="C:periplasmic space"/>
    <property type="evidence" value="ECO:0007669"/>
    <property type="project" value="UniProtKB-SubCell"/>
</dbReference>
<feature type="domain" description="Heparinase II/III-like C-terminal" evidence="5">
    <location>
        <begin position="543"/>
        <end position="621"/>
    </location>
</feature>
<gene>
    <name evidence="7" type="ORF">PROAA_320034</name>
</gene>
<evidence type="ECO:0000256" key="1">
    <source>
        <dbReference type="ARBA" id="ARBA00004418"/>
    </source>
</evidence>
<keyword evidence="4" id="KW-0456">Lyase</keyword>
<keyword evidence="8" id="KW-1185">Reference proteome</keyword>
<dbReference type="Proteomes" id="UP000199600">
    <property type="component" value="Unassembled WGS sequence"/>
</dbReference>
<protein>
    <submittedName>
        <fullName evidence="7">Uncharacterized protein</fullName>
    </submittedName>
</protein>
<dbReference type="SUPFAM" id="SSF48230">
    <property type="entry name" value="Chondroitin AC/alginate lyase"/>
    <property type="match status" value="1"/>
</dbReference>
<dbReference type="InterPro" id="IPR008929">
    <property type="entry name" value="Chondroitin_lyas"/>
</dbReference>
<evidence type="ECO:0000259" key="6">
    <source>
        <dbReference type="Pfam" id="PF16889"/>
    </source>
</evidence>
<dbReference type="InterPro" id="IPR031680">
    <property type="entry name" value="Hepar_II_III_N"/>
</dbReference>
<dbReference type="InterPro" id="IPR012480">
    <property type="entry name" value="Hepar_II_III_C"/>
</dbReference>
<keyword evidence="2" id="KW-0732">Signal</keyword>
<reference evidence="7 8" key="1">
    <citation type="submission" date="2016-06" db="EMBL/GenBank/DDBJ databases">
        <authorList>
            <person name="Kjaerup R.B."/>
            <person name="Dalgaard T.S."/>
            <person name="Juul-Madsen H.R."/>
        </authorList>
    </citation>
    <scope>NUCLEOTIDE SEQUENCE [LARGE SCALE GENOMIC DNA]</scope>
    <source>
        <strain evidence="7">2</strain>
    </source>
</reference>
<dbReference type="GO" id="GO:0016829">
    <property type="term" value="F:lyase activity"/>
    <property type="evidence" value="ECO:0007669"/>
    <property type="project" value="UniProtKB-KW"/>
</dbReference>
<evidence type="ECO:0000313" key="8">
    <source>
        <dbReference type="Proteomes" id="UP000199600"/>
    </source>
</evidence>
<comment type="subcellular location">
    <subcellularLocation>
        <location evidence="1">Periplasm</location>
    </subcellularLocation>
</comment>
<name>A0A1A8XWH6_9RHOO</name>
<evidence type="ECO:0000256" key="2">
    <source>
        <dbReference type="ARBA" id="ARBA00022729"/>
    </source>
</evidence>
<dbReference type="PANTHER" id="PTHR39210">
    <property type="entry name" value="HEPARIN-SULFATE LYASE"/>
    <property type="match status" value="1"/>
</dbReference>
<evidence type="ECO:0000256" key="4">
    <source>
        <dbReference type="ARBA" id="ARBA00023239"/>
    </source>
</evidence>
<keyword evidence="3" id="KW-0574">Periplasm</keyword>
<dbReference type="RefSeq" id="WP_186411560.1">
    <property type="nucleotide sequence ID" value="NZ_FLQY01000246.1"/>
</dbReference>
<evidence type="ECO:0000256" key="3">
    <source>
        <dbReference type="ARBA" id="ARBA00022764"/>
    </source>
</evidence>
<dbReference type="Pfam" id="PF07940">
    <property type="entry name" value="Hepar_II_III_C"/>
    <property type="match status" value="1"/>
</dbReference>
<feature type="domain" description="Heparin-sulfate lyase N-terminal" evidence="6">
    <location>
        <begin position="178"/>
        <end position="368"/>
    </location>
</feature>
<dbReference type="Gene3D" id="2.70.98.70">
    <property type="match status" value="1"/>
</dbReference>
<dbReference type="AlphaFoldDB" id="A0A1A8XWH6"/>
<dbReference type="Pfam" id="PF16889">
    <property type="entry name" value="Hepar_II_III_N"/>
    <property type="match status" value="1"/>
</dbReference>
<dbReference type="Gene3D" id="1.50.10.100">
    <property type="entry name" value="Chondroitin AC/alginate lyase"/>
    <property type="match status" value="1"/>
</dbReference>
<evidence type="ECO:0000313" key="7">
    <source>
        <dbReference type="EMBL" id="SBT09354.1"/>
    </source>
</evidence>
<dbReference type="EMBL" id="FLQY01000246">
    <property type="protein sequence ID" value="SBT09354.1"/>
    <property type="molecule type" value="Genomic_DNA"/>
</dbReference>